<feature type="region of interest" description="Disordered" evidence="1">
    <location>
        <begin position="1"/>
        <end position="129"/>
    </location>
</feature>
<dbReference type="AlphaFoldDB" id="A0A0H1BPE7"/>
<reference evidence="3" key="1">
    <citation type="journal article" date="2015" name="PLoS Genet.">
        <title>The dynamic genome and transcriptome of the human fungal pathogen Blastomyces and close relative Emmonsia.</title>
        <authorList>
            <person name="Munoz J.F."/>
            <person name="Gauthier G.M."/>
            <person name="Desjardins C.A."/>
            <person name="Gallo J.E."/>
            <person name="Holder J."/>
            <person name="Sullivan T.D."/>
            <person name="Marty A.J."/>
            <person name="Carmen J.C."/>
            <person name="Chen Z."/>
            <person name="Ding L."/>
            <person name="Gujja S."/>
            <person name="Magrini V."/>
            <person name="Misas E."/>
            <person name="Mitreva M."/>
            <person name="Priest M."/>
            <person name="Saif S."/>
            <person name="Whiston E.A."/>
            <person name="Young S."/>
            <person name="Zeng Q."/>
            <person name="Goldman W.E."/>
            <person name="Mardis E.R."/>
            <person name="Taylor J.W."/>
            <person name="McEwen J.G."/>
            <person name="Clay O.K."/>
            <person name="Klein B.S."/>
            <person name="Cuomo C.A."/>
        </authorList>
    </citation>
    <scope>NUCLEOTIDE SEQUENCE [LARGE SCALE GENOMIC DNA]</scope>
    <source>
        <strain evidence="3">UAMH 139</strain>
    </source>
</reference>
<protein>
    <submittedName>
        <fullName evidence="2">Uncharacterized protein</fullName>
    </submittedName>
</protein>
<comment type="caution">
    <text evidence="2">The sequence shown here is derived from an EMBL/GenBank/DDBJ whole genome shotgun (WGS) entry which is preliminary data.</text>
</comment>
<organism evidence="2 3">
    <name type="scientific">Blastomyces silverae</name>
    <dbReference type="NCBI Taxonomy" id="2060906"/>
    <lineage>
        <taxon>Eukaryota</taxon>
        <taxon>Fungi</taxon>
        <taxon>Dikarya</taxon>
        <taxon>Ascomycota</taxon>
        <taxon>Pezizomycotina</taxon>
        <taxon>Eurotiomycetes</taxon>
        <taxon>Eurotiomycetidae</taxon>
        <taxon>Onygenales</taxon>
        <taxon>Ajellomycetaceae</taxon>
        <taxon>Blastomyces</taxon>
    </lineage>
</organism>
<evidence type="ECO:0000313" key="3">
    <source>
        <dbReference type="Proteomes" id="UP000053573"/>
    </source>
</evidence>
<sequence length="129" mass="13878">MNPSNSPSSEARTAEKSWSSSKTQEQHQTAPSYANPVMHSPSSMKPKGAKLTEGGFDEDGQERNVSFTSEIGSEDDPGRLAERLYESRNAETPGEAAAPVDRPSNELRGGRGQRKGGQPYGALEPEEEA</sequence>
<keyword evidence="3" id="KW-1185">Reference proteome</keyword>
<name>A0A0H1BPE7_9EURO</name>
<feature type="compositionally biased region" description="Polar residues" evidence="1">
    <location>
        <begin position="1"/>
        <end position="32"/>
    </location>
</feature>
<gene>
    <name evidence="2" type="ORF">EMPG_11650</name>
</gene>
<dbReference type="Proteomes" id="UP000053573">
    <property type="component" value="Unassembled WGS sequence"/>
</dbReference>
<proteinExistence type="predicted"/>
<accession>A0A0H1BPE7</accession>
<feature type="compositionally biased region" description="Basic and acidic residues" evidence="1">
    <location>
        <begin position="76"/>
        <end position="89"/>
    </location>
</feature>
<dbReference type="OrthoDB" id="5383057at2759"/>
<evidence type="ECO:0000256" key="1">
    <source>
        <dbReference type="SAM" id="MobiDB-lite"/>
    </source>
</evidence>
<dbReference type="EMBL" id="LDEV01000360">
    <property type="protein sequence ID" value="KLJ13399.1"/>
    <property type="molecule type" value="Genomic_DNA"/>
</dbReference>
<evidence type="ECO:0000313" key="2">
    <source>
        <dbReference type="EMBL" id="KLJ13399.1"/>
    </source>
</evidence>